<feature type="transmembrane region" description="Helical" evidence="2">
    <location>
        <begin position="379"/>
        <end position="401"/>
    </location>
</feature>
<proteinExistence type="predicted"/>
<dbReference type="PANTHER" id="PTHR43300:SF7">
    <property type="entry name" value="UDP-N-ACETYLBACILLOSAMINE N-ACETYLTRANSFERASE"/>
    <property type="match status" value="1"/>
</dbReference>
<gene>
    <name evidence="4" type="ORF">GCM10023321_08110</name>
</gene>
<dbReference type="InterPro" id="IPR009081">
    <property type="entry name" value="PP-bd_ACP"/>
</dbReference>
<dbReference type="Gene3D" id="2.160.10.10">
    <property type="entry name" value="Hexapeptide repeat proteins"/>
    <property type="match status" value="2"/>
</dbReference>
<keyword evidence="2" id="KW-0812">Transmembrane</keyword>
<accession>A0ABP9PJT4</accession>
<feature type="transmembrane region" description="Helical" evidence="2">
    <location>
        <begin position="672"/>
        <end position="694"/>
    </location>
</feature>
<protein>
    <recommendedName>
        <fullName evidence="3">Carrier domain-containing protein</fullName>
    </recommendedName>
</protein>
<keyword evidence="2" id="KW-0472">Membrane</keyword>
<dbReference type="Gene3D" id="1.10.1200.10">
    <property type="entry name" value="ACP-like"/>
    <property type="match status" value="1"/>
</dbReference>
<dbReference type="Proteomes" id="UP001428817">
    <property type="component" value="Unassembled WGS sequence"/>
</dbReference>
<dbReference type="InterPro" id="IPR036736">
    <property type="entry name" value="ACP-like_sf"/>
</dbReference>
<feature type="region of interest" description="Disordered" evidence="1">
    <location>
        <begin position="1"/>
        <end position="21"/>
    </location>
</feature>
<evidence type="ECO:0000256" key="2">
    <source>
        <dbReference type="SAM" id="Phobius"/>
    </source>
</evidence>
<feature type="transmembrane region" description="Helical" evidence="2">
    <location>
        <begin position="140"/>
        <end position="163"/>
    </location>
</feature>
<feature type="domain" description="Carrier" evidence="3">
    <location>
        <begin position="41"/>
        <end position="118"/>
    </location>
</feature>
<comment type="caution">
    <text evidence="4">The sequence shown here is derived from an EMBL/GenBank/DDBJ whole genome shotgun (WGS) entry which is preliminary data.</text>
</comment>
<dbReference type="NCBIfam" id="TIGR02353">
    <property type="entry name" value="NRPS_term_dom"/>
    <property type="match status" value="1"/>
</dbReference>
<dbReference type="InterPro" id="IPR050179">
    <property type="entry name" value="Trans_hexapeptide_repeat"/>
</dbReference>
<evidence type="ECO:0000313" key="5">
    <source>
        <dbReference type="Proteomes" id="UP001428817"/>
    </source>
</evidence>
<dbReference type="PROSITE" id="PS50075">
    <property type="entry name" value="CARRIER"/>
    <property type="match status" value="1"/>
</dbReference>
<keyword evidence="5" id="KW-1185">Reference proteome</keyword>
<evidence type="ECO:0000259" key="3">
    <source>
        <dbReference type="PROSITE" id="PS50075"/>
    </source>
</evidence>
<evidence type="ECO:0000313" key="4">
    <source>
        <dbReference type="EMBL" id="GAA5147302.1"/>
    </source>
</evidence>
<name>A0ABP9PJT4_9PSEU</name>
<feature type="transmembrane region" description="Helical" evidence="2">
    <location>
        <begin position="421"/>
        <end position="449"/>
    </location>
</feature>
<organism evidence="4 5">
    <name type="scientific">Pseudonocardia eucalypti</name>
    <dbReference type="NCBI Taxonomy" id="648755"/>
    <lineage>
        <taxon>Bacteria</taxon>
        <taxon>Bacillati</taxon>
        <taxon>Actinomycetota</taxon>
        <taxon>Actinomycetes</taxon>
        <taxon>Pseudonocardiales</taxon>
        <taxon>Pseudonocardiaceae</taxon>
        <taxon>Pseudonocardia</taxon>
    </lineage>
</organism>
<dbReference type="Pfam" id="PF00550">
    <property type="entry name" value="PP-binding"/>
    <property type="match status" value="1"/>
</dbReference>
<keyword evidence="2" id="KW-1133">Transmembrane helix</keyword>
<sequence length="851" mass="93777">MAGQSANVLPDNRPRPPVEPAPAVPAVAAASAAPAVVRCVDASTDLERALGEIFAEVAQLSRVSVNSHFFNDLDADSLRMAHFCARIRKSDDLPSISMKDVYKHSTIRSLAKAIAPEPSQPRRPARPLLPEIVPVSRRSYLLCGALQLMFFLGAAYLGAFVLVRGFEWISTGEGWVNVYERAVVFSLGSLAAYCLLPILAKWMLIGRWKPAQIRLWSLTYLRFWLVKTLMRTSPMVLFVGSPLYLFYLRALGAKIGRGVVILSRHVPLCTDLLTIGANTVIRKESYFNGYRAHAGVITTGRISLGARVFVGENTVIDINTRMGDGSQLGHSSSLHPGQTVPPQRRWHGCPARPSRANYQTVPPAHRVAARRFFYSVWQVLRLALFGPPMLAAMFTVVEVMLGSGFTLPSVPRPGVLGVHSATYYAEVLLVAIQGFFISIFLGLLAVGILPRMLRPLLPPDRLYPLYGIRYWVHRTITRMTNIKFFQQLYGDSSYITGYLRWAGYDLGRPVVQSGSNFGSELKHDNSHLTKIGTGTMIADGLSVINAGYSHTSFGVREVSIGPDNYFGNHIAYPVGGRTGANCLLATKVAVPLFGPVRQGVGLLGSPAFEIPRSVERDSRFDHLHDGEEFRIRLRAKNLHNQATMGLFLLTRLIHFLVLVALAALTADLYRSVGVPVVAAAGVVGLAFTTLYWALVERAATRFRRLEPKFCSIYQYDFWRHERYWKLTTVNYLAPYSGTPFAGFVLRLGGGRVGKRLYDDGAAISEKSMATIGDDVTLNANAKIQAHSQEDGTFKSDYITIGNGCTLGVSAMVHYGTELGHDSVLETDGFLMKGEQISPRTRWVGNPATELR</sequence>
<dbReference type="InterPro" id="IPR012728">
    <property type="entry name" value="Pls/PosA_C"/>
</dbReference>
<feature type="transmembrane region" description="Helical" evidence="2">
    <location>
        <begin position="183"/>
        <end position="204"/>
    </location>
</feature>
<feature type="transmembrane region" description="Helical" evidence="2">
    <location>
        <begin position="642"/>
        <end position="666"/>
    </location>
</feature>
<dbReference type="SUPFAM" id="SSF47336">
    <property type="entry name" value="ACP-like"/>
    <property type="match status" value="1"/>
</dbReference>
<dbReference type="RefSeq" id="WP_185059012.1">
    <property type="nucleotide sequence ID" value="NZ_BAABJP010000001.1"/>
</dbReference>
<dbReference type="EMBL" id="BAABJP010000001">
    <property type="protein sequence ID" value="GAA5147302.1"/>
    <property type="molecule type" value="Genomic_DNA"/>
</dbReference>
<dbReference type="PANTHER" id="PTHR43300">
    <property type="entry name" value="ACETYLTRANSFERASE"/>
    <property type="match status" value="1"/>
</dbReference>
<dbReference type="InterPro" id="IPR011004">
    <property type="entry name" value="Trimer_LpxA-like_sf"/>
</dbReference>
<reference evidence="5" key="1">
    <citation type="journal article" date="2019" name="Int. J. Syst. Evol. Microbiol.">
        <title>The Global Catalogue of Microorganisms (GCM) 10K type strain sequencing project: providing services to taxonomists for standard genome sequencing and annotation.</title>
        <authorList>
            <consortium name="The Broad Institute Genomics Platform"/>
            <consortium name="The Broad Institute Genome Sequencing Center for Infectious Disease"/>
            <person name="Wu L."/>
            <person name="Ma J."/>
        </authorList>
    </citation>
    <scope>NUCLEOTIDE SEQUENCE [LARGE SCALE GENOMIC DNA]</scope>
    <source>
        <strain evidence="5">JCM 18303</strain>
    </source>
</reference>
<dbReference type="SUPFAM" id="SSF51161">
    <property type="entry name" value="Trimeric LpxA-like enzymes"/>
    <property type="match status" value="2"/>
</dbReference>
<evidence type="ECO:0000256" key="1">
    <source>
        <dbReference type="SAM" id="MobiDB-lite"/>
    </source>
</evidence>